<keyword evidence="2" id="KW-1185">Reference proteome</keyword>
<dbReference type="Gene3D" id="2.60.40.10">
    <property type="entry name" value="Immunoglobulins"/>
    <property type="match status" value="1"/>
</dbReference>
<name>A0A091GI16_CUCCA</name>
<feature type="non-terminal residue" evidence="1">
    <location>
        <position position="1"/>
    </location>
</feature>
<dbReference type="Proteomes" id="UP000053760">
    <property type="component" value="Unassembled WGS sequence"/>
</dbReference>
<dbReference type="AlphaFoldDB" id="A0A091GI16"/>
<proteinExistence type="predicted"/>
<sequence>PHSSVVGVIGEGIILPCHVVAENIPEEFSVQWVFHEEPQEITVSRYDGR</sequence>
<dbReference type="InterPro" id="IPR013783">
    <property type="entry name" value="Ig-like_fold"/>
</dbReference>
<dbReference type="EMBL" id="KL448288">
    <property type="protein sequence ID" value="KFO82030.1"/>
    <property type="molecule type" value="Genomic_DNA"/>
</dbReference>
<evidence type="ECO:0000313" key="1">
    <source>
        <dbReference type="EMBL" id="KFO82030.1"/>
    </source>
</evidence>
<protein>
    <recommendedName>
        <fullName evidence="3">Ig-like domain-containing protein</fullName>
    </recommendedName>
</protein>
<reference evidence="1 2" key="1">
    <citation type="submission" date="2014-04" db="EMBL/GenBank/DDBJ databases">
        <title>Genome evolution of avian class.</title>
        <authorList>
            <person name="Zhang G."/>
            <person name="Li C."/>
        </authorList>
    </citation>
    <scope>NUCLEOTIDE SEQUENCE [LARGE SCALE GENOMIC DNA]</scope>
    <source>
        <strain evidence="1">BGI_N303</strain>
    </source>
</reference>
<evidence type="ECO:0000313" key="2">
    <source>
        <dbReference type="Proteomes" id="UP000053760"/>
    </source>
</evidence>
<dbReference type="InterPro" id="IPR036179">
    <property type="entry name" value="Ig-like_dom_sf"/>
</dbReference>
<organism evidence="1 2">
    <name type="scientific">Cuculus canorus</name>
    <name type="common">Common cuckoo</name>
    <dbReference type="NCBI Taxonomy" id="55661"/>
    <lineage>
        <taxon>Eukaryota</taxon>
        <taxon>Metazoa</taxon>
        <taxon>Chordata</taxon>
        <taxon>Craniata</taxon>
        <taxon>Vertebrata</taxon>
        <taxon>Euteleostomi</taxon>
        <taxon>Archelosauria</taxon>
        <taxon>Archosauria</taxon>
        <taxon>Dinosauria</taxon>
        <taxon>Saurischia</taxon>
        <taxon>Theropoda</taxon>
        <taxon>Coelurosauria</taxon>
        <taxon>Aves</taxon>
        <taxon>Neognathae</taxon>
        <taxon>Neoaves</taxon>
        <taxon>Otidimorphae</taxon>
        <taxon>Cuculiformes</taxon>
        <taxon>Cuculidae</taxon>
        <taxon>Cuculus</taxon>
    </lineage>
</organism>
<feature type="non-terminal residue" evidence="1">
    <location>
        <position position="49"/>
    </location>
</feature>
<gene>
    <name evidence="1" type="ORF">N303_13490</name>
</gene>
<evidence type="ECO:0008006" key="3">
    <source>
        <dbReference type="Google" id="ProtNLM"/>
    </source>
</evidence>
<dbReference type="SUPFAM" id="SSF48726">
    <property type="entry name" value="Immunoglobulin"/>
    <property type="match status" value="1"/>
</dbReference>
<accession>A0A091GI16</accession>